<dbReference type="InterPro" id="IPR015943">
    <property type="entry name" value="WD40/YVTN_repeat-like_dom_sf"/>
</dbReference>
<feature type="compositionally biased region" description="Polar residues" evidence="5">
    <location>
        <begin position="304"/>
        <end position="313"/>
    </location>
</feature>
<protein>
    <submittedName>
        <fullName evidence="6">Activating molecule in BECN1-regulated autophagy protein 1</fullName>
    </submittedName>
</protein>
<organism evidence="6 7">
    <name type="scientific">Mytilus coruscus</name>
    <name type="common">Sea mussel</name>
    <dbReference type="NCBI Taxonomy" id="42192"/>
    <lineage>
        <taxon>Eukaryota</taxon>
        <taxon>Metazoa</taxon>
        <taxon>Spiralia</taxon>
        <taxon>Lophotrochozoa</taxon>
        <taxon>Mollusca</taxon>
        <taxon>Bivalvia</taxon>
        <taxon>Autobranchia</taxon>
        <taxon>Pteriomorphia</taxon>
        <taxon>Mytilida</taxon>
        <taxon>Mytiloidea</taxon>
        <taxon>Mytilidae</taxon>
        <taxon>Mytilinae</taxon>
        <taxon>Mytilus</taxon>
    </lineage>
</organism>
<dbReference type="Pfam" id="PF00400">
    <property type="entry name" value="WD40"/>
    <property type="match status" value="2"/>
</dbReference>
<keyword evidence="7" id="KW-1185">Reference proteome</keyword>
<dbReference type="PROSITE" id="PS50294">
    <property type="entry name" value="WD_REPEATS_REGION"/>
    <property type="match status" value="1"/>
</dbReference>
<dbReference type="PROSITE" id="PS50082">
    <property type="entry name" value="WD_REPEATS_2"/>
    <property type="match status" value="1"/>
</dbReference>
<evidence type="ECO:0000256" key="2">
    <source>
        <dbReference type="ARBA" id="ARBA00022737"/>
    </source>
</evidence>
<dbReference type="Proteomes" id="UP000507470">
    <property type="component" value="Unassembled WGS sequence"/>
</dbReference>
<keyword evidence="1 3" id="KW-0853">WD repeat</keyword>
<dbReference type="GO" id="GO:1990756">
    <property type="term" value="F:ubiquitin-like ligase-substrate adaptor activity"/>
    <property type="evidence" value="ECO:0007669"/>
    <property type="project" value="TreeGrafter"/>
</dbReference>
<dbReference type="Gene3D" id="2.130.10.10">
    <property type="entry name" value="YVTN repeat-like/Quinoprotein amine dehydrogenase"/>
    <property type="match status" value="1"/>
</dbReference>
<dbReference type="InterPro" id="IPR011047">
    <property type="entry name" value="Quinoprotein_ADH-like_sf"/>
</dbReference>
<dbReference type="InterPro" id="IPR019775">
    <property type="entry name" value="WD40_repeat_CS"/>
</dbReference>
<keyword evidence="4" id="KW-0175">Coiled coil</keyword>
<proteinExistence type="predicted"/>
<feature type="coiled-coil region" evidence="4">
    <location>
        <begin position="538"/>
        <end position="565"/>
    </location>
</feature>
<evidence type="ECO:0000256" key="4">
    <source>
        <dbReference type="SAM" id="Coils"/>
    </source>
</evidence>
<accession>A0A6J8C574</accession>
<dbReference type="GO" id="GO:0000423">
    <property type="term" value="P:mitophagy"/>
    <property type="evidence" value="ECO:0007669"/>
    <property type="project" value="TreeGrafter"/>
</dbReference>
<sequence>MSNIASYLSKREIGSNNKKWNTKDKVQDYFDEIGSKPVINKACSLSRRCRATFLVDFSSDRTKIASTHGDHSVRITDVATGKCTHVLEGHPRTPWCLAFHPSSNQIVASGCLDGEVRIWDLFGGGSEVWRCKEHTVIASLTFHPTNNLLVFAAGNSVYFWDWAKPEPFACCSTKHDFERVRWVKFHPHGHHLYTGITNTATLQQSNSSRVSFISGRPSSLSQRARGLSNVYDNLVECFQTYQRDRVINLATAGSGPVGNTADLDTPPSPVHEEGLSFARQYARHVTETAASEAAEQDVIPSEDQGPSSSTVPSILSEDLSWSPPPRTAPPEEATDNLSSARPVIIVTNSHERPPRPLNSSRISAGIIGNRRTDNLYRHMFRQNNNDSASGSLTNIRRSPLSRPRSILDHSNCDGHCDVCRNYNLTVHNRRNQSSLQSRQERLESRRRYCRDRLMALRRRQNDLPTCSFNERLSIYSDNSSERLSGHNQQPFSLSSSSDQPEASASGQSSVDRSVNISENANSTSSLTENIRNNFVSITTRLEQEMNELDRRINDLRNSFQESIRQLQVRRGIGEASDEHSLNRDRDVPLNQQVTRPVITVTGCRESHDTEQNHTGNQQTRDRTHLLETALRTSVSSPRQSLPTPPVVSSNQSSRTAVSSSNTWQTLQRHHLHPHYSVSILDDTINRPHDAVQRAINHTIAGAFMGRGEAAVASNIVNQTYRIQYWDMISNAVPDISDGPNAISVSISPRNQHVLVGLAAKRLIWVFTTNQLVGQIYKLDNANTGENSTKHVMDIMHPCDIDIRSHVSVNSARWMPTPGHGIVYGTNRGDLQICRPGSLKVSEDEEGASTSSSISRRNILLDHMLGGISRTPVTVNSIATQTPAVRRSMSTQTDESDSNVIV</sequence>
<reference evidence="6 7" key="1">
    <citation type="submission" date="2020-06" db="EMBL/GenBank/DDBJ databases">
        <authorList>
            <person name="Li R."/>
            <person name="Bekaert M."/>
        </authorList>
    </citation>
    <scope>NUCLEOTIDE SEQUENCE [LARGE SCALE GENOMIC DNA]</scope>
    <source>
        <strain evidence="7">wild</strain>
    </source>
</reference>
<feature type="region of interest" description="Disordered" evidence="5">
    <location>
        <begin position="632"/>
        <end position="659"/>
    </location>
</feature>
<dbReference type="SMART" id="SM00320">
    <property type="entry name" value="WD40"/>
    <property type="match status" value="3"/>
</dbReference>
<gene>
    <name evidence="6" type="ORF">MCOR_25934</name>
</gene>
<feature type="region of interest" description="Disordered" evidence="5">
    <location>
        <begin position="479"/>
        <end position="514"/>
    </location>
</feature>
<evidence type="ECO:0000256" key="1">
    <source>
        <dbReference type="ARBA" id="ARBA00022574"/>
    </source>
</evidence>
<feature type="repeat" description="WD" evidence="3">
    <location>
        <begin position="87"/>
        <end position="121"/>
    </location>
</feature>
<dbReference type="GO" id="GO:0000045">
    <property type="term" value="P:autophagosome assembly"/>
    <property type="evidence" value="ECO:0007669"/>
    <property type="project" value="TreeGrafter"/>
</dbReference>
<name>A0A6J8C574_MYTCO</name>
<keyword evidence="2" id="KW-0677">Repeat</keyword>
<evidence type="ECO:0000313" key="7">
    <source>
        <dbReference type="Proteomes" id="UP000507470"/>
    </source>
</evidence>
<dbReference type="PANTHER" id="PTHR22874">
    <property type="entry name" value="ACTIVATING MOLECULE IN BECN1-REGULATED AUTOPHAGY PROTEIN 1"/>
    <property type="match status" value="1"/>
</dbReference>
<dbReference type="PANTHER" id="PTHR22874:SF1">
    <property type="entry name" value="ACTIVATING MOLECULE IN BECN1-REGULATED AUTOPHAGY PROTEIN 1"/>
    <property type="match status" value="1"/>
</dbReference>
<evidence type="ECO:0000256" key="3">
    <source>
        <dbReference type="PROSITE-ProRule" id="PRU00221"/>
    </source>
</evidence>
<dbReference type="SUPFAM" id="SSF50998">
    <property type="entry name" value="Quinoprotein alcohol dehydrogenase-like"/>
    <property type="match status" value="1"/>
</dbReference>
<dbReference type="InterPro" id="IPR052596">
    <property type="entry name" value="AMBRA1_autophagy"/>
</dbReference>
<dbReference type="InterPro" id="IPR001680">
    <property type="entry name" value="WD40_rpt"/>
</dbReference>
<dbReference type="PROSITE" id="PS00678">
    <property type="entry name" value="WD_REPEATS_1"/>
    <property type="match status" value="1"/>
</dbReference>
<evidence type="ECO:0000313" key="6">
    <source>
        <dbReference type="EMBL" id="CAC5390862.1"/>
    </source>
</evidence>
<evidence type="ECO:0000256" key="5">
    <source>
        <dbReference type="SAM" id="MobiDB-lite"/>
    </source>
</evidence>
<dbReference type="GO" id="GO:0080008">
    <property type="term" value="C:Cul4-RING E3 ubiquitin ligase complex"/>
    <property type="evidence" value="ECO:0007669"/>
    <property type="project" value="TreeGrafter"/>
</dbReference>
<feature type="compositionally biased region" description="Low complexity" evidence="5">
    <location>
        <begin position="492"/>
        <end position="505"/>
    </location>
</feature>
<dbReference type="SUPFAM" id="SSF69304">
    <property type="entry name" value="Tricorn protease N-terminal domain"/>
    <property type="match status" value="1"/>
</dbReference>
<dbReference type="OrthoDB" id="6363363at2759"/>
<feature type="region of interest" description="Disordered" evidence="5">
    <location>
        <begin position="287"/>
        <end position="339"/>
    </location>
</feature>
<dbReference type="AlphaFoldDB" id="A0A6J8C574"/>
<feature type="region of interest" description="Disordered" evidence="5">
    <location>
        <begin position="252"/>
        <end position="272"/>
    </location>
</feature>
<dbReference type="EMBL" id="CACVKT020004645">
    <property type="protein sequence ID" value="CAC5390862.1"/>
    <property type="molecule type" value="Genomic_DNA"/>
</dbReference>